<name>A0A9W8LAJ3_9FUNG</name>
<proteinExistence type="predicted"/>
<dbReference type="InterPro" id="IPR001841">
    <property type="entry name" value="Znf_RING"/>
</dbReference>
<dbReference type="SUPFAM" id="SSF57850">
    <property type="entry name" value="RING/U-box"/>
    <property type="match status" value="3"/>
</dbReference>
<comment type="catalytic activity">
    <reaction evidence="1">
        <text>[E2 ubiquitin-conjugating enzyme]-S-ubiquitinyl-L-cysteine + [acceptor protein]-L-lysine = [E2 ubiquitin-conjugating enzyme]-L-cysteine + [acceptor protein]-N(6)-ubiquitinyl-L-lysine.</text>
        <dbReference type="EC" id="2.3.2.31"/>
    </reaction>
</comment>
<dbReference type="EMBL" id="JANBUH010000288">
    <property type="protein sequence ID" value="KAJ2752387.1"/>
    <property type="molecule type" value="Genomic_DNA"/>
</dbReference>
<evidence type="ECO:0000256" key="3">
    <source>
        <dbReference type="ARBA" id="ARBA00022679"/>
    </source>
</evidence>
<keyword evidence="7" id="KW-0833">Ubl conjugation pathway</keyword>
<dbReference type="EC" id="2.3.2.31" evidence="2"/>
<dbReference type="Gene3D" id="3.30.40.10">
    <property type="entry name" value="Zinc/RING finger domain, C3HC4 (zinc finger)"/>
    <property type="match status" value="1"/>
</dbReference>
<dbReference type="OrthoDB" id="1431934at2759"/>
<protein>
    <recommendedName>
        <fullName evidence="2">RBR-type E3 ubiquitin transferase</fullName>
        <ecNumber evidence="2">2.3.2.31</ecNumber>
    </recommendedName>
</protein>
<dbReference type="Proteomes" id="UP001140011">
    <property type="component" value="Unassembled WGS sequence"/>
</dbReference>
<dbReference type="Pfam" id="PF05773">
    <property type="entry name" value="RWD"/>
    <property type="match status" value="1"/>
</dbReference>
<evidence type="ECO:0000256" key="4">
    <source>
        <dbReference type="ARBA" id="ARBA00022723"/>
    </source>
</evidence>
<accession>A0A9W8LAJ3</accession>
<feature type="domain" description="RWD" evidence="11">
    <location>
        <begin position="11"/>
        <end position="142"/>
    </location>
</feature>
<dbReference type="CDD" id="cd23820">
    <property type="entry name" value="RWD_RNF14"/>
    <property type="match status" value="1"/>
</dbReference>
<dbReference type="PROSITE" id="PS50089">
    <property type="entry name" value="ZF_RING_2"/>
    <property type="match status" value="1"/>
</dbReference>
<keyword evidence="6 9" id="KW-0863">Zinc-finger</keyword>
<dbReference type="Pfam" id="PF01485">
    <property type="entry name" value="IBR"/>
    <property type="match status" value="1"/>
</dbReference>
<dbReference type="InterPro" id="IPR044066">
    <property type="entry name" value="TRIAD_supradom"/>
</dbReference>
<evidence type="ECO:0000313" key="13">
    <source>
        <dbReference type="EMBL" id="KAJ2752387.1"/>
    </source>
</evidence>
<gene>
    <name evidence="13" type="ORF">GGI19_003860</name>
</gene>
<dbReference type="PROSITE" id="PS51873">
    <property type="entry name" value="TRIAD"/>
    <property type="match status" value="1"/>
</dbReference>
<dbReference type="InterPro" id="IPR013083">
    <property type="entry name" value="Znf_RING/FYVE/PHD"/>
</dbReference>
<sequence>MEDECADYQACEMSALAAIYADNSVFAYTMDKDSRLFSGSIAVEVNTSVCESLVNTAMRIDASDEAVDWGNLKYLPPIQLRFSLPALYPLVDAPQISLSCCWLSAEALESIAGRMSEIWHIEHGMCVLDSYINMLRYDLLTMDTIRIDTGAVQEVVAYNAGRRHELFEMQTFTCLICMEPQSGKHCVELACSHVHCVQCLRGYWGMLIDEGSVWLVQCPYPGCQASKVDDLSRVLSPEQMQRFTMLSDQRRVDMDSSHFAWCPREGCGKWGPRDSTNDKLCICECGYAFCVCCRRVWHGTSYCAIDSRLKVMEEYRRALEDGVGLAALERQYGKDVLESMLEKEEAEDESEKAIAAMSQACPTCSVRIVKAYGCNHIRCTQCNTHFCYLCGALIGLSDPLGHFRLAGTACYMMLLEGVLGDQEVEAEADPLDILI</sequence>
<dbReference type="InterPro" id="IPR006575">
    <property type="entry name" value="RWD_dom"/>
</dbReference>
<keyword evidence="14" id="KW-1185">Reference proteome</keyword>
<feature type="domain" description="RING-type" evidence="10">
    <location>
        <begin position="174"/>
        <end position="219"/>
    </location>
</feature>
<evidence type="ECO:0000256" key="8">
    <source>
        <dbReference type="ARBA" id="ARBA00022833"/>
    </source>
</evidence>
<dbReference type="AlphaFoldDB" id="A0A9W8LAJ3"/>
<evidence type="ECO:0000256" key="6">
    <source>
        <dbReference type="ARBA" id="ARBA00022771"/>
    </source>
</evidence>
<keyword evidence="4" id="KW-0479">Metal-binding</keyword>
<comment type="caution">
    <text evidence="13">The sequence shown here is derived from an EMBL/GenBank/DDBJ whole genome shotgun (WGS) entry which is preliminary data.</text>
</comment>
<dbReference type="InterPro" id="IPR031127">
    <property type="entry name" value="E3_UB_ligase_RBR"/>
</dbReference>
<evidence type="ECO:0000259" key="12">
    <source>
        <dbReference type="PROSITE" id="PS51873"/>
    </source>
</evidence>
<feature type="domain" description="RING-type" evidence="12">
    <location>
        <begin position="170"/>
        <end position="414"/>
    </location>
</feature>
<dbReference type="InterPro" id="IPR016135">
    <property type="entry name" value="UBQ-conjugating_enzyme/RWD"/>
</dbReference>
<keyword evidence="8" id="KW-0862">Zinc</keyword>
<organism evidence="13 14">
    <name type="scientific">Coemansia pectinata</name>
    <dbReference type="NCBI Taxonomy" id="1052879"/>
    <lineage>
        <taxon>Eukaryota</taxon>
        <taxon>Fungi</taxon>
        <taxon>Fungi incertae sedis</taxon>
        <taxon>Zoopagomycota</taxon>
        <taxon>Kickxellomycotina</taxon>
        <taxon>Kickxellomycetes</taxon>
        <taxon>Kickxellales</taxon>
        <taxon>Kickxellaceae</taxon>
        <taxon>Coemansia</taxon>
    </lineage>
</organism>
<evidence type="ECO:0000256" key="7">
    <source>
        <dbReference type="ARBA" id="ARBA00022786"/>
    </source>
</evidence>
<keyword evidence="5" id="KW-0677">Repeat</keyword>
<dbReference type="PROSITE" id="PS50908">
    <property type="entry name" value="RWD"/>
    <property type="match status" value="1"/>
</dbReference>
<dbReference type="Gene3D" id="3.10.110.10">
    <property type="entry name" value="Ubiquitin Conjugating Enzyme"/>
    <property type="match status" value="1"/>
</dbReference>
<evidence type="ECO:0000313" key="14">
    <source>
        <dbReference type="Proteomes" id="UP001140011"/>
    </source>
</evidence>
<keyword evidence="3" id="KW-0808">Transferase</keyword>
<dbReference type="SUPFAM" id="SSF54495">
    <property type="entry name" value="UBC-like"/>
    <property type="match status" value="1"/>
</dbReference>
<dbReference type="GO" id="GO:0061630">
    <property type="term" value="F:ubiquitin protein ligase activity"/>
    <property type="evidence" value="ECO:0007669"/>
    <property type="project" value="UniProtKB-EC"/>
</dbReference>
<reference evidence="13" key="1">
    <citation type="submission" date="2022-07" db="EMBL/GenBank/DDBJ databases">
        <title>Phylogenomic reconstructions and comparative analyses of Kickxellomycotina fungi.</title>
        <authorList>
            <person name="Reynolds N.K."/>
            <person name="Stajich J.E."/>
            <person name="Barry K."/>
            <person name="Grigoriev I.V."/>
            <person name="Crous P."/>
            <person name="Smith M.E."/>
        </authorList>
    </citation>
    <scope>NUCLEOTIDE SEQUENCE</scope>
    <source>
        <strain evidence="13">BCRC 34297</strain>
    </source>
</reference>
<evidence type="ECO:0000256" key="9">
    <source>
        <dbReference type="PROSITE-ProRule" id="PRU00175"/>
    </source>
</evidence>
<evidence type="ECO:0000259" key="11">
    <source>
        <dbReference type="PROSITE" id="PS50908"/>
    </source>
</evidence>
<evidence type="ECO:0000256" key="1">
    <source>
        <dbReference type="ARBA" id="ARBA00001798"/>
    </source>
</evidence>
<evidence type="ECO:0000256" key="5">
    <source>
        <dbReference type="ARBA" id="ARBA00022737"/>
    </source>
</evidence>
<evidence type="ECO:0000259" key="10">
    <source>
        <dbReference type="PROSITE" id="PS50089"/>
    </source>
</evidence>
<dbReference type="Pfam" id="PF22191">
    <property type="entry name" value="IBR_1"/>
    <property type="match status" value="1"/>
</dbReference>
<dbReference type="GO" id="GO:0008270">
    <property type="term" value="F:zinc ion binding"/>
    <property type="evidence" value="ECO:0007669"/>
    <property type="project" value="UniProtKB-KW"/>
</dbReference>
<dbReference type="GO" id="GO:0016567">
    <property type="term" value="P:protein ubiquitination"/>
    <property type="evidence" value="ECO:0007669"/>
    <property type="project" value="InterPro"/>
</dbReference>
<dbReference type="Gene3D" id="1.20.120.1750">
    <property type="match status" value="1"/>
</dbReference>
<dbReference type="PANTHER" id="PTHR11685">
    <property type="entry name" value="RBR FAMILY RING FINGER AND IBR DOMAIN-CONTAINING"/>
    <property type="match status" value="1"/>
</dbReference>
<evidence type="ECO:0000256" key="2">
    <source>
        <dbReference type="ARBA" id="ARBA00012251"/>
    </source>
</evidence>
<dbReference type="InterPro" id="IPR002867">
    <property type="entry name" value="IBR_dom"/>
</dbReference>
<dbReference type="SMART" id="SM00647">
    <property type="entry name" value="IBR"/>
    <property type="match status" value="2"/>
</dbReference>